<dbReference type="CDD" id="cd07020">
    <property type="entry name" value="Clp_protease_NfeD_1"/>
    <property type="match status" value="1"/>
</dbReference>
<feature type="transmembrane region" description="Helical" evidence="6">
    <location>
        <begin position="366"/>
        <end position="385"/>
    </location>
</feature>
<dbReference type="SUPFAM" id="SSF52096">
    <property type="entry name" value="ClpP/crotonase"/>
    <property type="match status" value="1"/>
</dbReference>
<dbReference type="RefSeq" id="WP_173200317.1">
    <property type="nucleotide sequence ID" value="NZ_JABFCX010000003.1"/>
</dbReference>
<dbReference type="SUPFAM" id="SSF141322">
    <property type="entry name" value="NfeD domain-like"/>
    <property type="match status" value="1"/>
</dbReference>
<gene>
    <name evidence="10" type="ORF">HK107_12595</name>
</gene>
<dbReference type="GO" id="GO:0016020">
    <property type="term" value="C:membrane"/>
    <property type="evidence" value="ECO:0007669"/>
    <property type="project" value="UniProtKB-SubCell"/>
</dbReference>
<evidence type="ECO:0000256" key="6">
    <source>
        <dbReference type="SAM" id="Phobius"/>
    </source>
</evidence>
<dbReference type="InterPro" id="IPR012340">
    <property type="entry name" value="NA-bd_OB-fold"/>
</dbReference>
<comment type="caution">
    <text evidence="10">The sequence shown here is derived from an EMBL/GenBank/DDBJ whole genome shotgun (WGS) entry which is preliminary data.</text>
</comment>
<dbReference type="AlphaFoldDB" id="A0A7Y3RN52"/>
<evidence type="ECO:0000256" key="4">
    <source>
        <dbReference type="ARBA" id="ARBA00023136"/>
    </source>
</evidence>
<evidence type="ECO:0000256" key="2">
    <source>
        <dbReference type="ARBA" id="ARBA00022692"/>
    </source>
</evidence>
<keyword evidence="3 6" id="KW-1133">Transmembrane helix</keyword>
<dbReference type="Pfam" id="PF25145">
    <property type="entry name" value="NfeD1b_N"/>
    <property type="match status" value="1"/>
</dbReference>
<dbReference type="PANTHER" id="PTHR33507">
    <property type="entry name" value="INNER MEMBRANE PROTEIN YBBJ"/>
    <property type="match status" value="1"/>
</dbReference>
<keyword evidence="11" id="KW-1185">Reference proteome</keyword>
<dbReference type="InterPro" id="IPR052165">
    <property type="entry name" value="Membrane_assoc_protease"/>
</dbReference>
<feature type="transmembrane region" description="Helical" evidence="6">
    <location>
        <begin position="319"/>
        <end position="337"/>
    </location>
</feature>
<sequence length="497" mass="52966">MRLFYRAFFLMMMLLGMGGAIFSLTAQESGRRATVLELDGAVTPTVANYLEREIGAAELRGDELVIVEIDTPGGLVTSMQSIVQTILGSDVPVVTYVGPSGARSASAGLYIMYSAHVSAMAPATNTGSATPIELGGGSSEESPFAPPAEEEEAEPTSDEIETLEGDDAVENAEFTEEERAEPASTPVDISNEASMRGKIIEDAVAYIRGLANLRGRNAEWAEKAVRPPSASITASEALELNVIDIVAKNRDDLMEQLDGRVVEVASGEKTLATEGVRLVEVEPSLLERILGFFADPNVAAILFSLGTLGLTVELWNPGSIFPGMFGAICLLLAFYSFQVLPENGLFLAVMGLGVVLIIIEAFVTTAGLASVAGVALLGIGLYYLFPGQFRVSLPLIIGILGLVGAVVGLMLWELIKSRAHGPLIGKEAVKGRMGRVEEWNGTEGWVIVDGERWRAKAKQPMSPGDQVKVQEVEGLILIVKKMSAKMGLRIPRRATEG</sequence>
<dbReference type="Proteomes" id="UP000536835">
    <property type="component" value="Unassembled WGS sequence"/>
</dbReference>
<dbReference type="Pfam" id="PF01957">
    <property type="entry name" value="NfeD"/>
    <property type="match status" value="1"/>
</dbReference>
<dbReference type="InterPro" id="IPR056739">
    <property type="entry name" value="NfeD_membrane"/>
</dbReference>
<dbReference type="Gene3D" id="2.40.50.140">
    <property type="entry name" value="Nucleic acid-binding proteins"/>
    <property type="match status" value="1"/>
</dbReference>
<evidence type="ECO:0000313" key="11">
    <source>
        <dbReference type="Proteomes" id="UP000536835"/>
    </source>
</evidence>
<dbReference type="EMBL" id="JABFCX010000003">
    <property type="protein sequence ID" value="NNU17162.1"/>
    <property type="molecule type" value="Genomic_DNA"/>
</dbReference>
<evidence type="ECO:0000256" key="1">
    <source>
        <dbReference type="ARBA" id="ARBA00004141"/>
    </source>
</evidence>
<dbReference type="Gene3D" id="3.90.226.10">
    <property type="entry name" value="2-enoyl-CoA Hydratase, Chain A, domain 1"/>
    <property type="match status" value="1"/>
</dbReference>
<feature type="transmembrane region" description="Helical" evidence="6">
    <location>
        <begin position="391"/>
        <end position="412"/>
    </location>
</feature>
<feature type="compositionally biased region" description="Acidic residues" evidence="5">
    <location>
        <begin position="148"/>
        <end position="162"/>
    </location>
</feature>
<comment type="subcellular location">
    <subcellularLocation>
        <location evidence="1">Membrane</location>
        <topology evidence="1">Multi-pass membrane protein</topology>
    </subcellularLocation>
</comment>
<keyword evidence="4 6" id="KW-0472">Membrane</keyword>
<proteinExistence type="predicted"/>
<dbReference type="Pfam" id="PF24961">
    <property type="entry name" value="NfeD_membrane"/>
    <property type="match status" value="1"/>
</dbReference>
<accession>A0A7Y3RN52</accession>
<dbReference type="InterPro" id="IPR002810">
    <property type="entry name" value="NfeD-like_C"/>
</dbReference>
<feature type="region of interest" description="Disordered" evidence="5">
    <location>
        <begin position="128"/>
        <end position="162"/>
    </location>
</feature>
<evidence type="ECO:0000259" key="7">
    <source>
        <dbReference type="Pfam" id="PF01957"/>
    </source>
</evidence>
<dbReference type="InterPro" id="IPR029045">
    <property type="entry name" value="ClpP/crotonase-like_dom_sf"/>
</dbReference>
<evidence type="ECO:0000313" key="10">
    <source>
        <dbReference type="EMBL" id="NNU17162.1"/>
    </source>
</evidence>
<feature type="domain" description="NfeD-like C-terminal" evidence="7">
    <location>
        <begin position="427"/>
        <end position="481"/>
    </location>
</feature>
<feature type="domain" description="NfeD1b N-terminal" evidence="9">
    <location>
        <begin position="38"/>
        <end position="141"/>
    </location>
</feature>
<evidence type="ECO:0000256" key="5">
    <source>
        <dbReference type="SAM" id="MobiDB-lite"/>
    </source>
</evidence>
<name>A0A7Y3RN52_9PROT</name>
<organism evidence="10 11">
    <name type="scientific">Parvularcula mediterranea</name>
    <dbReference type="NCBI Taxonomy" id="2732508"/>
    <lineage>
        <taxon>Bacteria</taxon>
        <taxon>Pseudomonadati</taxon>
        <taxon>Pseudomonadota</taxon>
        <taxon>Alphaproteobacteria</taxon>
        <taxon>Parvularculales</taxon>
        <taxon>Parvularculaceae</taxon>
        <taxon>Parvularcula</taxon>
    </lineage>
</organism>
<feature type="transmembrane region" description="Helical" evidence="6">
    <location>
        <begin position="343"/>
        <end position="359"/>
    </location>
</feature>
<evidence type="ECO:0000259" key="8">
    <source>
        <dbReference type="Pfam" id="PF24961"/>
    </source>
</evidence>
<dbReference type="InterPro" id="IPR056738">
    <property type="entry name" value="NfeD1b_N"/>
</dbReference>
<evidence type="ECO:0000256" key="3">
    <source>
        <dbReference type="ARBA" id="ARBA00022989"/>
    </source>
</evidence>
<reference evidence="10 11" key="1">
    <citation type="submission" date="2020-05" db="EMBL/GenBank/DDBJ databases">
        <title>Parvularcula mediterraneae sp. nov., isolated from polypropylene straw from shallow seawater of the seashore of Laganas in Zakynthos island, Greece.</title>
        <authorList>
            <person name="Szabo I."/>
            <person name="Al-Omari J."/>
            <person name="Rado J."/>
            <person name="Szerdahelyi G.S."/>
        </authorList>
    </citation>
    <scope>NUCLEOTIDE SEQUENCE [LARGE SCALE GENOMIC DNA]</scope>
    <source>
        <strain evidence="10 11">ZS-1/3</strain>
    </source>
</reference>
<protein>
    <submittedName>
        <fullName evidence="10">Nodulation protein NfeD</fullName>
    </submittedName>
</protein>
<dbReference type="PANTHER" id="PTHR33507:SF4">
    <property type="entry name" value="NODULATION COMPETITIVENESS PROTEIN NFED"/>
    <property type="match status" value="1"/>
</dbReference>
<keyword evidence="2 6" id="KW-0812">Transmembrane</keyword>
<feature type="domain" description="NfeD integral membrane" evidence="8">
    <location>
        <begin position="297"/>
        <end position="412"/>
    </location>
</feature>
<evidence type="ECO:0000259" key="9">
    <source>
        <dbReference type="Pfam" id="PF25145"/>
    </source>
</evidence>